<evidence type="ECO:0000256" key="1">
    <source>
        <dbReference type="SAM" id="Phobius"/>
    </source>
</evidence>
<keyword evidence="3" id="KW-1185">Reference proteome</keyword>
<evidence type="ECO:0000313" key="3">
    <source>
        <dbReference type="Proteomes" id="UP000187495"/>
    </source>
</evidence>
<dbReference type="AlphaFoldDB" id="A0A1N7E277"/>
<evidence type="ECO:0000313" key="2">
    <source>
        <dbReference type="EMBL" id="SIR82151.1"/>
    </source>
</evidence>
<gene>
    <name evidence="2" type="ORF">SAMN02745664_10315</name>
</gene>
<dbReference type="EMBL" id="FTNU01000003">
    <property type="protein sequence ID" value="SIR82151.1"/>
    <property type="molecule type" value="Genomic_DNA"/>
</dbReference>
<feature type="transmembrane region" description="Helical" evidence="1">
    <location>
        <begin position="30"/>
        <end position="51"/>
    </location>
</feature>
<accession>A0A1N7E277</accession>
<keyword evidence="1" id="KW-1133">Transmembrane helix</keyword>
<reference evidence="3" key="1">
    <citation type="submission" date="2017-01" db="EMBL/GenBank/DDBJ databases">
        <authorList>
            <person name="Varghese N."/>
            <person name="Submissions S."/>
        </authorList>
    </citation>
    <scope>NUCLEOTIDE SEQUENCE [LARGE SCALE GENOMIC DNA]</scope>
    <source>
        <strain evidence="3">DSM 21768</strain>
    </source>
</reference>
<dbReference type="Proteomes" id="UP000187495">
    <property type="component" value="Unassembled WGS sequence"/>
</dbReference>
<protein>
    <submittedName>
        <fullName evidence="2">Uncharacterized protein</fullName>
    </submittedName>
</protein>
<keyword evidence="1" id="KW-0472">Membrane</keyword>
<organism evidence="2 3">
    <name type="scientific">Moraxella cuniculi DSM 21768</name>
    <dbReference type="NCBI Taxonomy" id="1122245"/>
    <lineage>
        <taxon>Bacteria</taxon>
        <taxon>Pseudomonadati</taxon>
        <taxon>Pseudomonadota</taxon>
        <taxon>Gammaproteobacteria</taxon>
        <taxon>Moraxellales</taxon>
        <taxon>Moraxellaceae</taxon>
        <taxon>Moraxella</taxon>
    </lineage>
</organism>
<proteinExistence type="predicted"/>
<name>A0A1N7E277_9GAMM</name>
<sequence length="52" mass="5729">MLMLIIIAIGFLFVGIYLRNKLSISTFKALTYGVLLLLAFKIGHVGIQGLFS</sequence>
<keyword evidence="1" id="KW-0812">Transmembrane</keyword>